<evidence type="ECO:0008006" key="4">
    <source>
        <dbReference type="Google" id="ProtNLM"/>
    </source>
</evidence>
<organism evidence="2 3">
    <name type="scientific">Nonlabens mediterrranea</name>
    <dbReference type="NCBI Taxonomy" id="1419947"/>
    <lineage>
        <taxon>Bacteria</taxon>
        <taxon>Pseudomonadati</taxon>
        <taxon>Bacteroidota</taxon>
        <taxon>Flavobacteriia</taxon>
        <taxon>Flavobacteriales</taxon>
        <taxon>Flavobacteriaceae</taxon>
        <taxon>Nonlabens</taxon>
    </lineage>
</organism>
<reference evidence="2 3" key="1">
    <citation type="submission" date="2020-11" db="EMBL/GenBank/DDBJ databases">
        <title>P. mediterranea TC4 genome.</title>
        <authorList>
            <person name="Molmeret M."/>
        </authorList>
    </citation>
    <scope>NUCLEOTIDE SEQUENCE [LARGE SCALE GENOMIC DNA]</scope>
    <source>
        <strain evidence="2 3">TC4</strain>
    </source>
</reference>
<name>A0ABS0A875_9FLAO</name>
<accession>A0ABS0A875</accession>
<evidence type="ECO:0000313" key="3">
    <source>
        <dbReference type="Proteomes" id="UP001194729"/>
    </source>
</evidence>
<sequence length="229" mass="26702">MLKNYIPLLLILLIALNANSQELDSLTFHFDTVIEYDEIRKHDKKIFKRYIYINPENPDVHLISYEKDNSRIYKLKGKAPKVSISHQKDSLIFFNEIIIDIDGDLSNHREPFSIKMNSNEFRTKCKTKTIVNNDSIIKSESKIKVYTSFGGGKNQLAVNQEIHIDYNRNQIPLKIFTWYAREIAKDTDSLTQGLMTYFKDSYDGDAKDGIELKLVSINKYDLKLKLKKL</sequence>
<comment type="caution">
    <text evidence="2">The sequence shown here is derived from an EMBL/GenBank/DDBJ whole genome shotgun (WGS) entry which is preliminary data.</text>
</comment>
<evidence type="ECO:0000256" key="1">
    <source>
        <dbReference type="SAM" id="SignalP"/>
    </source>
</evidence>
<evidence type="ECO:0000313" key="2">
    <source>
        <dbReference type="EMBL" id="MBF4985567.1"/>
    </source>
</evidence>
<dbReference type="EMBL" id="JADKYU010000784">
    <property type="protein sequence ID" value="MBF4985567.1"/>
    <property type="molecule type" value="Genomic_DNA"/>
</dbReference>
<gene>
    <name evidence="2" type="ORF">FNJ87_14930</name>
</gene>
<dbReference type="Proteomes" id="UP001194729">
    <property type="component" value="Unassembled WGS sequence"/>
</dbReference>
<protein>
    <recommendedName>
        <fullName evidence="4">DUF3857 domain-containing protein</fullName>
    </recommendedName>
</protein>
<feature type="signal peptide" evidence="1">
    <location>
        <begin position="1"/>
        <end position="20"/>
    </location>
</feature>
<keyword evidence="3" id="KW-1185">Reference proteome</keyword>
<feature type="chain" id="PRO_5046737093" description="DUF3857 domain-containing protein" evidence="1">
    <location>
        <begin position="21"/>
        <end position="229"/>
    </location>
</feature>
<proteinExistence type="predicted"/>
<keyword evidence="1" id="KW-0732">Signal</keyword>